<organism evidence="2 3">
    <name type="scientific">Saonia flava</name>
    <dbReference type="NCBI Taxonomy" id="523696"/>
    <lineage>
        <taxon>Bacteria</taxon>
        <taxon>Pseudomonadati</taxon>
        <taxon>Bacteroidota</taxon>
        <taxon>Flavobacteriia</taxon>
        <taxon>Flavobacteriales</taxon>
        <taxon>Flavobacteriaceae</taxon>
        <taxon>Saonia</taxon>
    </lineage>
</organism>
<dbReference type="EMBL" id="JAATJJ010000001">
    <property type="protein sequence ID" value="NJB70371.1"/>
    <property type="molecule type" value="Genomic_DNA"/>
</dbReference>
<comment type="caution">
    <text evidence="2">The sequence shown here is derived from an EMBL/GenBank/DDBJ whole genome shotgun (WGS) entry which is preliminary data.</text>
</comment>
<name>A0A846QQH7_9FLAO</name>
<keyword evidence="3" id="KW-1185">Reference proteome</keyword>
<keyword evidence="1" id="KW-0732">Signal</keyword>
<dbReference type="RefSeq" id="WP_167961128.1">
    <property type="nucleotide sequence ID" value="NZ_JAATJJ010000001.1"/>
</dbReference>
<sequence>MKKIVWFTVILFMMSCSSTRFVESWKNPEIRTFNPNKLLVVGMTNNLTAKKIFEENLKNALVQRSLNSVESSEVLGVAFTESKKSEEEIQQMIDQLGMEGFDAVMITAVKGIDENRAYNRGYYSYGNHYVRFGRYYYRYQDIYYNPGYYDDYKIYHVETSIYGFDVDENKSLIWVGSFDITNPQAMGTTIDDYVKKIVLQLEIEGLIKSL</sequence>
<proteinExistence type="predicted"/>
<dbReference type="PROSITE" id="PS51257">
    <property type="entry name" value="PROKAR_LIPOPROTEIN"/>
    <property type="match status" value="1"/>
</dbReference>
<gene>
    <name evidence="2" type="ORF">GGR42_000833</name>
</gene>
<dbReference type="AlphaFoldDB" id="A0A846QQH7"/>
<evidence type="ECO:0000313" key="3">
    <source>
        <dbReference type="Proteomes" id="UP000590442"/>
    </source>
</evidence>
<feature type="signal peptide" evidence="1">
    <location>
        <begin position="1"/>
        <end position="22"/>
    </location>
</feature>
<protein>
    <recommendedName>
        <fullName evidence="4">DUF4136 domain-containing protein</fullName>
    </recommendedName>
</protein>
<evidence type="ECO:0000313" key="2">
    <source>
        <dbReference type="EMBL" id="NJB70371.1"/>
    </source>
</evidence>
<accession>A0A846QQH7</accession>
<feature type="chain" id="PRO_5033025967" description="DUF4136 domain-containing protein" evidence="1">
    <location>
        <begin position="23"/>
        <end position="210"/>
    </location>
</feature>
<dbReference type="Proteomes" id="UP000590442">
    <property type="component" value="Unassembled WGS sequence"/>
</dbReference>
<reference evidence="2 3" key="1">
    <citation type="submission" date="2020-03" db="EMBL/GenBank/DDBJ databases">
        <title>Genomic Encyclopedia of Type Strains, Phase IV (KMG-IV): sequencing the most valuable type-strain genomes for metagenomic binning, comparative biology and taxonomic classification.</title>
        <authorList>
            <person name="Goeker M."/>
        </authorList>
    </citation>
    <scope>NUCLEOTIDE SEQUENCE [LARGE SCALE GENOMIC DNA]</scope>
    <source>
        <strain evidence="2 3">DSM 29762</strain>
    </source>
</reference>
<evidence type="ECO:0000256" key="1">
    <source>
        <dbReference type="SAM" id="SignalP"/>
    </source>
</evidence>
<evidence type="ECO:0008006" key="4">
    <source>
        <dbReference type="Google" id="ProtNLM"/>
    </source>
</evidence>